<evidence type="ECO:0000256" key="6">
    <source>
        <dbReference type="ARBA" id="ARBA00022605"/>
    </source>
</evidence>
<evidence type="ECO:0000256" key="9">
    <source>
        <dbReference type="ARBA" id="ARBA00022842"/>
    </source>
</evidence>
<evidence type="ECO:0000256" key="3">
    <source>
        <dbReference type="ARBA" id="ARBA00009184"/>
    </source>
</evidence>
<keyword evidence="9" id="KW-0460">Magnesium</keyword>
<proteinExistence type="inferred from homology"/>
<name>A0A839YZ05_9SPHN</name>
<dbReference type="NCBIfam" id="TIGR01488">
    <property type="entry name" value="HAD-SF-IB"/>
    <property type="match status" value="1"/>
</dbReference>
<comment type="caution">
    <text evidence="15">The sequence shown here is derived from an EMBL/GenBank/DDBJ whole genome shotgun (WGS) entry which is preliminary data.</text>
</comment>
<comment type="similarity">
    <text evidence="3">Belongs to the HAD-like hydrolase superfamily. SerB family.</text>
</comment>
<comment type="catalytic activity">
    <reaction evidence="13">
        <text>O-phospho-D-serine + H2O = D-serine + phosphate</text>
        <dbReference type="Rhea" id="RHEA:24873"/>
        <dbReference type="ChEBI" id="CHEBI:15377"/>
        <dbReference type="ChEBI" id="CHEBI:35247"/>
        <dbReference type="ChEBI" id="CHEBI:43474"/>
        <dbReference type="ChEBI" id="CHEBI:58680"/>
        <dbReference type="EC" id="3.1.3.3"/>
    </reaction>
</comment>
<sequence>MAIATLIAAGRLDDSLLRAAAERVGCAKAPLWRDGQDAAQLRVGNGEEARQAIEGWEGMDIIVQPDPIPDYRLFIADMDSTMIGQECIDELGDMAGVGGRIAEITERAMQGELDFRGALAARVELLADQPAGIIDRCIAERIRPREGAERLVRTLKARGVRCVLVSGGFTRFADRIGADLGFDRVVANRLGEAEGRLTGRVDGDVVDGAVKERVLREEAGEGASLAIGDGANDLAMIRAATVGIAFRAKPILAEAAEARLDHHPLDALLWALGIRREDWV</sequence>
<evidence type="ECO:0000256" key="11">
    <source>
        <dbReference type="ARBA" id="ARBA00031693"/>
    </source>
</evidence>
<comment type="pathway">
    <text evidence="2">Amino-acid biosynthesis; L-serine biosynthesis; L-serine from 3-phospho-D-glycerate: step 3/3.</text>
</comment>
<evidence type="ECO:0000313" key="16">
    <source>
        <dbReference type="Proteomes" id="UP000578569"/>
    </source>
</evidence>
<dbReference type="UniPathway" id="UPA00135">
    <property type="reaction ID" value="UER00198"/>
</dbReference>
<dbReference type="SFLD" id="SFLDF00029">
    <property type="entry name" value="phosphoserine_phosphatase"/>
    <property type="match status" value="1"/>
</dbReference>
<evidence type="ECO:0000256" key="1">
    <source>
        <dbReference type="ARBA" id="ARBA00001946"/>
    </source>
</evidence>
<reference evidence="15 16" key="1">
    <citation type="submission" date="2020-08" db="EMBL/GenBank/DDBJ databases">
        <title>Genomic Encyclopedia of Type Strains, Phase IV (KMG-IV): sequencing the most valuable type-strain genomes for metagenomic binning, comparative biology and taxonomic classification.</title>
        <authorList>
            <person name="Goeker M."/>
        </authorList>
    </citation>
    <scope>NUCLEOTIDE SEQUENCE [LARGE SCALE GENOMIC DNA]</scope>
    <source>
        <strain evidence="15 16">DSM 24194</strain>
    </source>
</reference>
<evidence type="ECO:0000256" key="13">
    <source>
        <dbReference type="ARBA" id="ARBA00048523"/>
    </source>
</evidence>
<dbReference type="NCBIfam" id="TIGR00338">
    <property type="entry name" value="serB"/>
    <property type="match status" value="1"/>
</dbReference>
<dbReference type="InterPro" id="IPR004469">
    <property type="entry name" value="PSP"/>
</dbReference>
<accession>A0A839YZ05</accession>
<dbReference type="InterPro" id="IPR050582">
    <property type="entry name" value="HAD-like_SerB"/>
</dbReference>
<dbReference type="GO" id="GO:0036424">
    <property type="term" value="F:L-phosphoserine phosphatase activity"/>
    <property type="evidence" value="ECO:0007669"/>
    <property type="project" value="InterPro"/>
</dbReference>
<feature type="active site" description="Proton donor" evidence="14">
    <location>
        <position position="79"/>
    </location>
</feature>
<evidence type="ECO:0000256" key="4">
    <source>
        <dbReference type="ARBA" id="ARBA00012640"/>
    </source>
</evidence>
<dbReference type="GO" id="GO:0006564">
    <property type="term" value="P:L-serine biosynthetic process"/>
    <property type="evidence" value="ECO:0007669"/>
    <property type="project" value="UniProtKB-KW"/>
</dbReference>
<keyword evidence="16" id="KW-1185">Reference proteome</keyword>
<dbReference type="SFLD" id="SFLDG01136">
    <property type="entry name" value="C1.6:_Phosphoserine_Phosphatas"/>
    <property type="match status" value="1"/>
</dbReference>
<evidence type="ECO:0000256" key="7">
    <source>
        <dbReference type="ARBA" id="ARBA00022723"/>
    </source>
</evidence>
<dbReference type="Gene3D" id="3.40.50.1000">
    <property type="entry name" value="HAD superfamily/HAD-like"/>
    <property type="match status" value="1"/>
</dbReference>
<keyword evidence="7" id="KW-0479">Metal-binding</keyword>
<dbReference type="SFLD" id="SFLDG01137">
    <property type="entry name" value="C1.6.1:_Phosphoserine_Phosphat"/>
    <property type="match status" value="1"/>
</dbReference>
<evidence type="ECO:0000256" key="5">
    <source>
        <dbReference type="ARBA" id="ARBA00015196"/>
    </source>
</evidence>
<evidence type="ECO:0000256" key="12">
    <source>
        <dbReference type="ARBA" id="ARBA00048138"/>
    </source>
</evidence>
<dbReference type="PANTHER" id="PTHR43344">
    <property type="entry name" value="PHOSPHOSERINE PHOSPHATASE"/>
    <property type="match status" value="1"/>
</dbReference>
<organism evidence="15 16">
    <name type="scientific">Sphingomicrobium lutaoense</name>
    <dbReference type="NCBI Taxonomy" id="515949"/>
    <lineage>
        <taxon>Bacteria</taxon>
        <taxon>Pseudomonadati</taxon>
        <taxon>Pseudomonadota</taxon>
        <taxon>Alphaproteobacteria</taxon>
        <taxon>Sphingomonadales</taxon>
        <taxon>Sphingomonadaceae</taxon>
        <taxon>Sphingomicrobium</taxon>
    </lineage>
</organism>
<keyword evidence="8 15" id="KW-0378">Hydrolase</keyword>
<feature type="active site" description="Nucleophile" evidence="14">
    <location>
        <position position="77"/>
    </location>
</feature>
<dbReference type="InterPro" id="IPR036412">
    <property type="entry name" value="HAD-like_sf"/>
</dbReference>
<dbReference type="RefSeq" id="WP_183932884.1">
    <property type="nucleotide sequence ID" value="NZ_JACICF010000001.1"/>
</dbReference>
<keyword evidence="10" id="KW-0718">Serine biosynthesis</keyword>
<comment type="cofactor">
    <cofactor evidence="1">
        <name>Mg(2+)</name>
        <dbReference type="ChEBI" id="CHEBI:18420"/>
    </cofactor>
</comment>
<dbReference type="PANTHER" id="PTHR43344:SF2">
    <property type="entry name" value="PHOSPHOSERINE PHOSPHATASE"/>
    <property type="match status" value="1"/>
</dbReference>
<evidence type="ECO:0000256" key="8">
    <source>
        <dbReference type="ARBA" id="ARBA00022801"/>
    </source>
</evidence>
<evidence type="ECO:0000256" key="14">
    <source>
        <dbReference type="PIRSR" id="PIRSR604469-1"/>
    </source>
</evidence>
<dbReference type="EC" id="3.1.3.3" evidence="4"/>
<keyword evidence="6" id="KW-0028">Amino-acid biosynthesis</keyword>
<comment type="catalytic activity">
    <reaction evidence="12">
        <text>O-phospho-L-serine + H2O = L-serine + phosphate</text>
        <dbReference type="Rhea" id="RHEA:21208"/>
        <dbReference type="ChEBI" id="CHEBI:15377"/>
        <dbReference type="ChEBI" id="CHEBI:33384"/>
        <dbReference type="ChEBI" id="CHEBI:43474"/>
        <dbReference type="ChEBI" id="CHEBI:57524"/>
        <dbReference type="EC" id="3.1.3.3"/>
    </reaction>
</comment>
<dbReference type="Proteomes" id="UP000578569">
    <property type="component" value="Unassembled WGS sequence"/>
</dbReference>
<dbReference type="AlphaFoldDB" id="A0A839YZ05"/>
<dbReference type="GO" id="GO:0005737">
    <property type="term" value="C:cytoplasm"/>
    <property type="evidence" value="ECO:0007669"/>
    <property type="project" value="TreeGrafter"/>
</dbReference>
<dbReference type="SFLD" id="SFLDS00003">
    <property type="entry name" value="Haloacid_Dehalogenase"/>
    <property type="match status" value="1"/>
</dbReference>
<dbReference type="GO" id="GO:0000287">
    <property type="term" value="F:magnesium ion binding"/>
    <property type="evidence" value="ECO:0007669"/>
    <property type="project" value="TreeGrafter"/>
</dbReference>
<dbReference type="Pfam" id="PF12710">
    <property type="entry name" value="HAD"/>
    <property type="match status" value="1"/>
</dbReference>
<evidence type="ECO:0000256" key="10">
    <source>
        <dbReference type="ARBA" id="ARBA00023299"/>
    </source>
</evidence>
<evidence type="ECO:0000256" key="2">
    <source>
        <dbReference type="ARBA" id="ARBA00005135"/>
    </source>
</evidence>
<evidence type="ECO:0000313" key="15">
    <source>
        <dbReference type="EMBL" id="MBB3763548.1"/>
    </source>
</evidence>
<gene>
    <name evidence="15" type="ORF">FHS50_000571</name>
</gene>
<protein>
    <recommendedName>
        <fullName evidence="5">Phosphoserine phosphatase</fullName>
        <ecNumber evidence="4">3.1.3.3</ecNumber>
    </recommendedName>
    <alternativeName>
        <fullName evidence="11">O-phosphoserine phosphohydrolase</fullName>
    </alternativeName>
</protein>
<dbReference type="InterPro" id="IPR023214">
    <property type="entry name" value="HAD_sf"/>
</dbReference>
<dbReference type="EMBL" id="JACICF010000001">
    <property type="protein sequence ID" value="MBB3763548.1"/>
    <property type="molecule type" value="Genomic_DNA"/>
</dbReference>
<dbReference type="SUPFAM" id="SSF56784">
    <property type="entry name" value="HAD-like"/>
    <property type="match status" value="1"/>
</dbReference>